<dbReference type="InterPro" id="IPR001506">
    <property type="entry name" value="Peptidase_M12A"/>
</dbReference>
<proteinExistence type="predicted"/>
<keyword evidence="1 2" id="KW-0482">Metalloprotease</keyword>
<keyword evidence="1 2" id="KW-0378">Hydrolase</keyword>
<dbReference type="PRINTS" id="PR00480">
    <property type="entry name" value="ASTACIN"/>
</dbReference>
<keyword evidence="1 2" id="KW-0862">Zinc</keyword>
<dbReference type="GeneID" id="100695893"/>
<dbReference type="InParanoid" id="I3KHP2"/>
<dbReference type="InterPro" id="IPR006026">
    <property type="entry name" value="Peptidase_Metallo"/>
</dbReference>
<keyword evidence="2" id="KW-0732">Signal</keyword>
<evidence type="ECO:0000313" key="5">
    <source>
        <dbReference type="Proteomes" id="UP000005207"/>
    </source>
</evidence>
<feature type="chain" id="PRO_5005135926" description="Metalloendopeptidase" evidence="2">
    <location>
        <begin position="21"/>
        <end position="256"/>
    </location>
</feature>
<comment type="cofactor">
    <cofactor evidence="1 2">
        <name>Zn(2+)</name>
        <dbReference type="ChEBI" id="CHEBI:29105"/>
    </cofactor>
    <text evidence="1 2">Binds 1 zinc ion per subunit.</text>
</comment>
<dbReference type="PANTHER" id="PTHR10127:SF899">
    <property type="entry name" value="ASTACIN-LIKE METALLOENDOPEPTIDASE-RELATED"/>
    <property type="match status" value="1"/>
</dbReference>
<comment type="caution">
    <text evidence="1">Lacks conserved residue(s) required for the propagation of feature annotation.</text>
</comment>
<evidence type="ECO:0000259" key="3">
    <source>
        <dbReference type="PROSITE" id="PS51864"/>
    </source>
</evidence>
<dbReference type="SUPFAM" id="SSF55486">
    <property type="entry name" value="Metalloproteases ('zincins'), catalytic domain"/>
    <property type="match status" value="1"/>
</dbReference>
<dbReference type="InterPro" id="IPR024079">
    <property type="entry name" value="MetalloPept_cat_dom_sf"/>
</dbReference>
<dbReference type="GO" id="GO:0004222">
    <property type="term" value="F:metalloendopeptidase activity"/>
    <property type="evidence" value="ECO:0007669"/>
    <property type="project" value="UniProtKB-UniRule"/>
</dbReference>
<accession>I3KHP2</accession>
<dbReference type="Gene3D" id="3.40.390.10">
    <property type="entry name" value="Collagenase (Catalytic Domain)"/>
    <property type="match status" value="1"/>
</dbReference>
<feature type="binding site" evidence="1">
    <location>
        <position position="157"/>
    </location>
    <ligand>
        <name>Zn(2+)</name>
        <dbReference type="ChEBI" id="CHEBI:29105"/>
        <note>catalytic</note>
    </ligand>
</feature>
<dbReference type="GO" id="GO:0006508">
    <property type="term" value="P:proteolysis"/>
    <property type="evidence" value="ECO:0007669"/>
    <property type="project" value="UniProtKB-KW"/>
</dbReference>
<dbReference type="OrthoDB" id="291007at2759"/>
<dbReference type="MEROPS" id="M12.008"/>
<dbReference type="Pfam" id="PF01400">
    <property type="entry name" value="Astacin"/>
    <property type="match status" value="1"/>
</dbReference>
<feature type="signal peptide" evidence="2">
    <location>
        <begin position="1"/>
        <end position="20"/>
    </location>
</feature>
<sequence>MTPAFFFYLCLSMTAVCLRAAVIRDISDESLGASAIIEKVNANSTQVLVHGDIVPTTTRNADPCTAFGCKWPKTGSYVYVPVSIGTEYSNQELNFIINALLTFHASTCIRFVWRTSQTDFIHFFSGQGCYSYVGRQRGRQLISLQRNGCLYQSTVQHEVLHALGFHHEQVRSDRDQYVRILTGNIIPGQEKNFVKVQTNNLQTPYDFNSVMQYDRFAFSKNGQPTMVAKSNPNLNFGNAVRMSANDIARVNRLYGC</sequence>
<dbReference type="Proteomes" id="UP000005207">
    <property type="component" value="Linkage group LG3"/>
</dbReference>
<gene>
    <name evidence="4" type="primary">LOC100695893</name>
</gene>
<organism evidence="4 5">
    <name type="scientific">Oreochromis niloticus</name>
    <name type="common">Nile tilapia</name>
    <name type="synonym">Tilapia nilotica</name>
    <dbReference type="NCBI Taxonomy" id="8128"/>
    <lineage>
        <taxon>Eukaryota</taxon>
        <taxon>Metazoa</taxon>
        <taxon>Chordata</taxon>
        <taxon>Craniata</taxon>
        <taxon>Vertebrata</taxon>
        <taxon>Euteleostomi</taxon>
        <taxon>Actinopterygii</taxon>
        <taxon>Neopterygii</taxon>
        <taxon>Teleostei</taxon>
        <taxon>Neoteleostei</taxon>
        <taxon>Acanthomorphata</taxon>
        <taxon>Ovalentaria</taxon>
        <taxon>Cichlomorphae</taxon>
        <taxon>Cichliformes</taxon>
        <taxon>Cichlidae</taxon>
        <taxon>African cichlids</taxon>
        <taxon>Pseudocrenilabrinae</taxon>
        <taxon>Oreochromini</taxon>
        <taxon>Oreochromis</taxon>
    </lineage>
</organism>
<dbReference type="GO" id="GO:0008270">
    <property type="term" value="F:zinc ion binding"/>
    <property type="evidence" value="ECO:0007669"/>
    <property type="project" value="UniProtKB-UniRule"/>
</dbReference>
<dbReference type="GeneTree" id="ENSGT00940000161051"/>
<protein>
    <recommendedName>
        <fullName evidence="2">Metalloendopeptidase</fullName>
        <ecNumber evidence="2">3.4.24.-</ecNumber>
    </recommendedName>
</protein>
<reference evidence="5" key="1">
    <citation type="submission" date="2012-01" db="EMBL/GenBank/DDBJ databases">
        <title>The Genome Sequence of Oreochromis niloticus (Nile Tilapia).</title>
        <authorList>
            <consortium name="Broad Institute Genome Assembly Team"/>
            <consortium name="Broad Institute Sequencing Platform"/>
            <person name="Di Palma F."/>
            <person name="Johnson J."/>
            <person name="Lander E.S."/>
            <person name="Lindblad-Toh K."/>
        </authorList>
    </citation>
    <scope>NUCLEOTIDE SEQUENCE [LARGE SCALE GENOMIC DNA]</scope>
</reference>
<dbReference type="Ensembl" id="ENSONIT00000020655.2">
    <property type="protein sequence ID" value="ENSONIP00000020637.1"/>
    <property type="gene ID" value="ENSONIG00000016386.2"/>
</dbReference>
<feature type="domain" description="Peptidase M12A" evidence="3">
    <location>
        <begin position="60"/>
        <end position="256"/>
    </location>
</feature>
<feature type="binding site" evidence="1">
    <location>
        <position position="161"/>
    </location>
    <ligand>
        <name>Zn(2+)</name>
        <dbReference type="ChEBI" id="CHEBI:29105"/>
        <note>catalytic</note>
    </ligand>
</feature>
<evidence type="ECO:0000313" key="4">
    <source>
        <dbReference type="Ensembl" id="ENSONIP00000020637.1"/>
    </source>
</evidence>
<evidence type="ECO:0000256" key="1">
    <source>
        <dbReference type="PROSITE-ProRule" id="PRU01211"/>
    </source>
</evidence>
<keyword evidence="1 2" id="KW-0645">Protease</keyword>
<dbReference type="PANTHER" id="PTHR10127">
    <property type="entry name" value="DISCOIDIN, CUB, EGF, LAMININ , AND ZINC METALLOPROTEASE DOMAIN CONTAINING"/>
    <property type="match status" value="1"/>
</dbReference>
<dbReference type="RefSeq" id="XP_005465260.1">
    <property type="nucleotide sequence ID" value="XM_005465203.2"/>
</dbReference>
<feature type="binding site" evidence="1">
    <location>
        <position position="167"/>
    </location>
    <ligand>
        <name>Zn(2+)</name>
        <dbReference type="ChEBI" id="CHEBI:29105"/>
        <note>catalytic</note>
    </ligand>
</feature>
<dbReference type="PROSITE" id="PS51864">
    <property type="entry name" value="ASTACIN"/>
    <property type="match status" value="1"/>
</dbReference>
<dbReference type="KEGG" id="onl:100695893"/>
<dbReference type="SMART" id="SM00235">
    <property type="entry name" value="ZnMc"/>
    <property type="match status" value="1"/>
</dbReference>
<dbReference type="AlphaFoldDB" id="I3KHP2"/>
<dbReference type="OMA" id="WIYPQNI"/>
<keyword evidence="5" id="KW-1185">Reference proteome</keyword>
<reference evidence="4" key="2">
    <citation type="submission" date="2025-08" db="UniProtKB">
        <authorList>
            <consortium name="Ensembl"/>
        </authorList>
    </citation>
    <scope>IDENTIFICATION</scope>
</reference>
<feature type="active site" evidence="1">
    <location>
        <position position="158"/>
    </location>
</feature>
<name>I3KHP2_ORENI</name>
<dbReference type="EC" id="3.4.24.-" evidence="2"/>
<keyword evidence="1 2" id="KW-0479">Metal-binding</keyword>
<evidence type="ECO:0000256" key="2">
    <source>
        <dbReference type="RuleBase" id="RU361183"/>
    </source>
</evidence>
<reference evidence="4" key="3">
    <citation type="submission" date="2025-09" db="UniProtKB">
        <authorList>
            <consortium name="Ensembl"/>
        </authorList>
    </citation>
    <scope>IDENTIFICATION</scope>
</reference>